<gene>
    <name evidence="1" type="ORF">RHMOL_Rhmol05G0032000</name>
</gene>
<name>A0ACC0NL92_RHOML</name>
<proteinExistence type="predicted"/>
<accession>A0ACC0NL92</accession>
<organism evidence="1 2">
    <name type="scientific">Rhododendron molle</name>
    <name type="common">Chinese azalea</name>
    <name type="synonym">Azalea mollis</name>
    <dbReference type="NCBI Taxonomy" id="49168"/>
    <lineage>
        <taxon>Eukaryota</taxon>
        <taxon>Viridiplantae</taxon>
        <taxon>Streptophyta</taxon>
        <taxon>Embryophyta</taxon>
        <taxon>Tracheophyta</taxon>
        <taxon>Spermatophyta</taxon>
        <taxon>Magnoliopsida</taxon>
        <taxon>eudicotyledons</taxon>
        <taxon>Gunneridae</taxon>
        <taxon>Pentapetalae</taxon>
        <taxon>asterids</taxon>
        <taxon>Ericales</taxon>
        <taxon>Ericaceae</taxon>
        <taxon>Ericoideae</taxon>
        <taxon>Rhodoreae</taxon>
        <taxon>Rhododendron</taxon>
    </lineage>
</organism>
<evidence type="ECO:0000313" key="1">
    <source>
        <dbReference type="EMBL" id="KAI8553641.1"/>
    </source>
</evidence>
<dbReference type="Proteomes" id="UP001062846">
    <property type="component" value="Chromosome 5"/>
</dbReference>
<evidence type="ECO:0000313" key="2">
    <source>
        <dbReference type="Proteomes" id="UP001062846"/>
    </source>
</evidence>
<keyword evidence="2" id="KW-1185">Reference proteome</keyword>
<sequence>MKQENPPSYSVCIDCNNSPGAKFIYATTDLTIADVLSPVDVPVVFQSFFNHDRAINHDGHSMSLLSIQVTELIDGIFIGCSANHAVIDKTSYWHFFEILSNTFSTEEKNLGISRPPFLKRWFPNGHGPIHNLPFSHREQFIGRFETPPLRERIFHFSSGSITRLKAKANSESKSTKISSFQSVSALVWRCVVRARRLPPDPETTCNMTANSRS</sequence>
<comment type="caution">
    <text evidence="1">The sequence shown here is derived from an EMBL/GenBank/DDBJ whole genome shotgun (WGS) entry which is preliminary data.</text>
</comment>
<dbReference type="EMBL" id="CM046392">
    <property type="protein sequence ID" value="KAI8553641.1"/>
    <property type="molecule type" value="Genomic_DNA"/>
</dbReference>
<reference evidence="1" key="1">
    <citation type="submission" date="2022-02" db="EMBL/GenBank/DDBJ databases">
        <title>Plant Genome Project.</title>
        <authorList>
            <person name="Zhang R.-G."/>
        </authorList>
    </citation>
    <scope>NUCLEOTIDE SEQUENCE</scope>
    <source>
        <strain evidence="1">AT1</strain>
    </source>
</reference>
<protein>
    <submittedName>
        <fullName evidence="1">Uncharacterized protein</fullName>
    </submittedName>
</protein>